<evidence type="ECO:0000313" key="2">
    <source>
        <dbReference type="Proteomes" id="UP000027850"/>
    </source>
</evidence>
<dbReference type="Proteomes" id="UP000027850">
    <property type="component" value="Unassembled WGS sequence"/>
</dbReference>
<proteinExistence type="predicted"/>
<evidence type="ECO:0008006" key="3">
    <source>
        <dbReference type="Google" id="ProtNLM"/>
    </source>
</evidence>
<dbReference type="PANTHER" id="PTHR35810">
    <property type="entry name" value="CYTOPLASMIC PROTEIN-RELATED"/>
    <property type="match status" value="1"/>
</dbReference>
<organism evidence="1 2">
    <name type="scientific">Parabacteroides distasonis str. 3776 D15 i</name>
    <dbReference type="NCBI Taxonomy" id="1339342"/>
    <lineage>
        <taxon>Bacteria</taxon>
        <taxon>Pseudomonadati</taxon>
        <taxon>Bacteroidota</taxon>
        <taxon>Bacteroidia</taxon>
        <taxon>Bacteroidales</taxon>
        <taxon>Tannerellaceae</taxon>
        <taxon>Parabacteroides</taxon>
    </lineage>
</organism>
<sequence>MKIKMEQTKIVINRNGTLFVPDKVMMQDFEIAGLFGVTIPAVRAKIRTILKTGIVTGDFINGATLVGNNILPDYYGLDMIMALAFRIHSPQAEVFRRWILEKAIKVEKGITHQPILISIDKSINGFVN</sequence>
<dbReference type="AlphaFoldDB" id="A0AB34LED5"/>
<comment type="caution">
    <text evidence="1">The sequence shown here is derived from an EMBL/GenBank/DDBJ whole genome shotgun (WGS) entry which is preliminary data.</text>
</comment>
<name>A0AB34LED5_PARDI</name>
<evidence type="ECO:0000313" key="1">
    <source>
        <dbReference type="EMBL" id="KDS37683.1"/>
    </source>
</evidence>
<reference evidence="1 2" key="1">
    <citation type="submission" date="2014-04" db="EMBL/GenBank/DDBJ databases">
        <authorList>
            <person name="Sears C."/>
            <person name="Carroll K."/>
            <person name="Sack B.R."/>
            <person name="Qadri F."/>
            <person name="Myers L.L."/>
            <person name="Chung G.-T."/>
            <person name="Escheverria P."/>
            <person name="Fraser C.M."/>
            <person name="Sadzewicz L."/>
            <person name="Shefchek K.A."/>
            <person name="Tallon L."/>
            <person name="Das S.P."/>
            <person name="Daugherty S."/>
            <person name="Mongodin E.F."/>
        </authorList>
    </citation>
    <scope>NUCLEOTIDE SEQUENCE [LARGE SCALE GENOMIC DNA]</scope>
    <source>
        <strain evidence="1 2">3776 D15 i</strain>
    </source>
</reference>
<protein>
    <recommendedName>
        <fullName evidence="3">Bro-N domain-containing protein</fullName>
    </recommendedName>
</protein>
<gene>
    <name evidence="1" type="ORF">M091_0260</name>
</gene>
<dbReference type="PANTHER" id="PTHR35810:SF1">
    <property type="entry name" value="CYTOPLASMIC PROTEIN"/>
    <property type="match status" value="1"/>
</dbReference>
<dbReference type="EMBL" id="JNHK01000088">
    <property type="protein sequence ID" value="KDS37683.1"/>
    <property type="molecule type" value="Genomic_DNA"/>
</dbReference>
<accession>A0AB34LED5</accession>